<organism evidence="2 3">
    <name type="scientific">Pelistega suis</name>
    <dbReference type="NCBI Taxonomy" id="1631957"/>
    <lineage>
        <taxon>Bacteria</taxon>
        <taxon>Pseudomonadati</taxon>
        <taxon>Pseudomonadota</taxon>
        <taxon>Betaproteobacteria</taxon>
        <taxon>Burkholderiales</taxon>
        <taxon>Alcaligenaceae</taxon>
        <taxon>Pelistega</taxon>
    </lineage>
</organism>
<dbReference type="SMART" id="SM00450">
    <property type="entry name" value="RHOD"/>
    <property type="match status" value="1"/>
</dbReference>
<dbReference type="RefSeq" id="WP_171679757.1">
    <property type="nucleotide sequence ID" value="NZ_JABGBN010000001.1"/>
</dbReference>
<comment type="caution">
    <text evidence="2">The sequence shown here is derived from an EMBL/GenBank/DDBJ whole genome shotgun (WGS) entry which is preliminary data.</text>
</comment>
<dbReference type="InterPro" id="IPR050229">
    <property type="entry name" value="GlpE_sulfurtransferase"/>
</dbReference>
<proteinExistence type="predicted"/>
<dbReference type="InterPro" id="IPR036873">
    <property type="entry name" value="Rhodanese-like_dom_sf"/>
</dbReference>
<protein>
    <submittedName>
        <fullName evidence="2">Rhodanese-like domain-containing protein</fullName>
    </submittedName>
</protein>
<dbReference type="EMBL" id="JABGBN010000001">
    <property type="protein sequence ID" value="NOL51086.1"/>
    <property type="molecule type" value="Genomic_DNA"/>
</dbReference>
<evidence type="ECO:0000259" key="1">
    <source>
        <dbReference type="PROSITE" id="PS50206"/>
    </source>
</evidence>
<evidence type="ECO:0000313" key="2">
    <source>
        <dbReference type="EMBL" id="NOL51086.1"/>
    </source>
</evidence>
<dbReference type="PROSITE" id="PS50206">
    <property type="entry name" value="RHODANESE_3"/>
    <property type="match status" value="1"/>
</dbReference>
<dbReference type="InterPro" id="IPR001763">
    <property type="entry name" value="Rhodanese-like_dom"/>
</dbReference>
<dbReference type="CDD" id="cd00158">
    <property type="entry name" value="RHOD"/>
    <property type="match status" value="1"/>
</dbReference>
<dbReference type="SUPFAM" id="SSF52821">
    <property type="entry name" value="Rhodanese/Cell cycle control phosphatase"/>
    <property type="match status" value="1"/>
</dbReference>
<reference evidence="2 3" key="1">
    <citation type="submission" date="2020-05" db="EMBL/GenBank/DDBJ databases">
        <authorList>
            <person name="Niu N."/>
        </authorList>
    </citation>
    <scope>NUCLEOTIDE SEQUENCE [LARGE SCALE GENOMIC DNA]</scope>
    <source>
        <strain evidence="2 3">3340-03</strain>
    </source>
</reference>
<dbReference type="PANTHER" id="PTHR43031:SF18">
    <property type="entry name" value="RHODANESE-RELATED SULFURTRANSFERASES"/>
    <property type="match status" value="1"/>
</dbReference>
<feature type="domain" description="Rhodanese" evidence="1">
    <location>
        <begin position="29"/>
        <end position="108"/>
    </location>
</feature>
<dbReference type="Pfam" id="PF00581">
    <property type="entry name" value="Rhodanese"/>
    <property type="match status" value="1"/>
</dbReference>
<dbReference type="AlphaFoldDB" id="A0A849P249"/>
<dbReference type="Proteomes" id="UP000537862">
    <property type="component" value="Unassembled WGS sequence"/>
</dbReference>
<evidence type="ECO:0000313" key="3">
    <source>
        <dbReference type="Proteomes" id="UP000537862"/>
    </source>
</evidence>
<name>A0A849P249_9BURK</name>
<sequence length="115" mass="12642">MLGQFVMAIVASAFSGQAIDAPVLAEGQSKPAGIWIDVRTPEEFSQGYLEGAVNVPVQVIADEIYKVTVDLEAPIYVYCRSGNRSRKAAEILHQKGYKNIVNYGAYEELKAKGYR</sequence>
<dbReference type="Gene3D" id="3.40.250.10">
    <property type="entry name" value="Rhodanese-like domain"/>
    <property type="match status" value="1"/>
</dbReference>
<keyword evidence="3" id="KW-1185">Reference proteome</keyword>
<accession>A0A849P249</accession>
<dbReference type="PANTHER" id="PTHR43031">
    <property type="entry name" value="FAD-DEPENDENT OXIDOREDUCTASE"/>
    <property type="match status" value="1"/>
</dbReference>
<gene>
    <name evidence="2" type="ORF">HKX39_02695</name>
</gene>